<evidence type="ECO:0000256" key="5">
    <source>
        <dbReference type="SAM" id="Coils"/>
    </source>
</evidence>
<feature type="domain" description="THO complex subunit 2 N-terminal" evidence="9">
    <location>
        <begin position="3"/>
        <end position="657"/>
    </location>
</feature>
<dbReference type="Pfam" id="PF11732">
    <property type="entry name" value="Thoc2"/>
    <property type="match status" value="1"/>
</dbReference>
<feature type="compositionally biased region" description="Basic and acidic residues" evidence="6">
    <location>
        <begin position="1455"/>
        <end position="1520"/>
    </location>
</feature>
<dbReference type="InterPro" id="IPR040007">
    <property type="entry name" value="Tho2"/>
</dbReference>
<feature type="compositionally biased region" description="Low complexity" evidence="6">
    <location>
        <begin position="2048"/>
        <end position="2062"/>
    </location>
</feature>
<feature type="compositionally biased region" description="Low complexity" evidence="6">
    <location>
        <begin position="1992"/>
        <end position="2005"/>
    </location>
</feature>
<comment type="caution">
    <text evidence="10">The sequence shown here is derived from an EMBL/GenBank/DDBJ whole genome shotgun (WGS) entry which is preliminary data.</text>
</comment>
<keyword evidence="4" id="KW-0539">Nucleus</keyword>
<name>A0A9P3HG86_9FUNG</name>
<reference evidence="10" key="2">
    <citation type="journal article" date="2022" name="Microbiol. Resour. Announc.">
        <title>Whole-Genome Sequence of Entomortierella parvispora E1425, a Mucoromycotan Fungus Associated with Burkholderiaceae-Related Endosymbiotic Bacteria.</title>
        <authorList>
            <person name="Herlambang A."/>
            <person name="Guo Y."/>
            <person name="Takashima Y."/>
            <person name="Narisawa K."/>
            <person name="Ohta H."/>
            <person name="Nishizawa T."/>
        </authorList>
    </citation>
    <scope>NUCLEOTIDE SEQUENCE</scope>
    <source>
        <strain evidence="10">E1425</strain>
    </source>
</reference>
<feature type="compositionally biased region" description="Basic and acidic residues" evidence="6">
    <location>
        <begin position="1859"/>
        <end position="1918"/>
    </location>
</feature>
<feature type="compositionally biased region" description="Basic and acidic residues" evidence="6">
    <location>
        <begin position="1347"/>
        <end position="1356"/>
    </location>
</feature>
<reference evidence="10" key="1">
    <citation type="submission" date="2021-11" db="EMBL/GenBank/DDBJ databases">
        <authorList>
            <person name="Herlambang A."/>
            <person name="Guo Y."/>
            <person name="Takashima Y."/>
            <person name="Nishizawa T."/>
        </authorList>
    </citation>
    <scope>NUCLEOTIDE SEQUENCE</scope>
    <source>
        <strain evidence="10">E1425</strain>
    </source>
</reference>
<sequence>MESHLTHWKETGSQEHLFEYATTLLNTPTDEIPHPVASVVQRVLLSELADELPTAKATSFLKHLATQQIGASNIDVAEILVDLLWVMDIENETCREDRTERMRRLTTAIIAEGFIPMEIMKERWELSFLELVGLIPSAKLFQKRVIRVNTAQLYKQQKYNLLWEESEGYSKLITELSTDTADTDNVAETSQKAAMVLRNVQSLIGYFDLDPNRVLDLVLDVFAANITSHYRFFLEFLQISPWNSQSKGQGLTSRNRACAQILGFKFQNLQRPENRQRTATEMYTVAAVLIKHSILQLEDLYPHLSLPDEDMEKEYAAFEAKMKHDAESLKSNPLAMAGALSDDAPPGAPVANESKDVTMSESGPPETTVDPPLPNQKVGILMALLSLGDMEHSLFILSQYPKLTASYPELADLLCRLIHVMIEDVYLPFSPNSRHPELSKKTSYAYRYPPQSKSREISVVRTLSPNLPLSTSSHRFEYFYDNWKQDLVQCQTVRDIIEFVNPLLSLVGVRIHRDIVLVAKLCRIGAGTLAQLRDRIKSLSNRVDSAEQDISDSTVDSSQLEALELEKMTVETTWIDMTRSLFLPSISLVYSNPGLVNEVWQILKGLRYDVRFSLYGEWKTESKLRYPEMRVAVSATEKDAKDIMRRLNKEDVKKFGRLFAKYSHSNPMIVFAAAIKQLEGGYDNMIQPLVDACKYLTDFGHDVLGYALLESLSKTSWSKVQEDGTTAAKWMSTLASFCGHLYRKYTSAGIAGILQYIVNQLRVANGHDLIVLRELLQKMGGVEETSNLNAAQILAMAGGDSLKNETIFGGVAGTVMKKNARSCHHLQEAMLHDDIASQLLVLIAQHRQQCIFSSSDIPHLKLLSNMSDQAHAILVQLMDFLSANLQRDYPRLVPSLTDLCGNYKIEPSVAMAIIRPRIQDLIKKEQQHLDSQTDSARDIALTVKSGSTTTSTGAVSEATSAKSISEAWLPALAPILEELKDILPPRAWRAMKPQFYATFWQLTLYDIFIPTDQYNSEISRLTTQARSFDNDRTPQTSSVMTKRKKERERLHGAVNRLKSDLARQELNHEAVQVWLKHEGQHWFQDLVMERQEVAIQVIQYCIFPRAILSDLDALFCAKFIQRMHSQGTFNFSTLTLYDKIFMEIHRLIFILSETEAKTFGRFLSEILSNLGRWHADRSVYEDEACGDRLPGFQKKWGPVSGKVNKDDVLDFEDFRHALFKWHIVLYRMSVANLESKDYMKIKNTIVILREVATCYPVITPIGTRFQALFQNIATTDERGDLKLLANAYLGVLKRQSDHNSWMPISQFHITKTAPDAPGGSDSKALDGASGGSTTTETSLTTSSKTNTSRETEDRSGRTVSSSNASSTSKDRVSSVKDSRIGGTVSPSSSSRRVVPLPPKPGTPSYEQARQDPVSSTSSRDQREANSRDAPPVNPSRAEAMPELLVIPLKGGPSREPQESTKDSAKDYKRDAAKEPARESTRDQGRDNREHYRDGPREIIKESPRDRMRDLLESTDRDLRASKLASAQQNDSRDRRDPRDPASRKDIRESAPRDPRDRGDGREQARTDGRDGRESRDGRDSRDIRDIRDNRESRDARDSREGRDSRDNRDSRDLRDGRDGRESRRDLVDPRDSRGPRDTRETRESRIIFAPKDPREVAREESAETRESRDGSSRADVQRDSASDLRTNQVENSAASTASSANSDGKAQERDQRDGDRHRDDDRRTRGRESDRGRDKDLPSDDRAGERDRRPQGRERVRDDPREQDRIEAQSGSGGRDRARDLPREQDRSSSDRRGHQRDRRDRDGKETPPISSSREKAARSSPRDQEYGREEAQSREDGREDIRNLLSRTGSSAGSRQEGSSRDRDSRRRQDTVDEAPRSSREPSNRSSRPDSADRKRGRESRDVSADREKDSKRRREGSSLADGGRSDSRSRKRHIEPDSANRDSPKDIQREESSPSSSLEVTRDTMAMPPPVRFDANASSPLSTNEPNLRSAPASAAVNPSASSKRIKLNRPTDGDSPLESPAIHKGGSPSLNDRREEQSPSNPLESGLSTSSLRSRSSRGPDVGISTARRPEEEHGRDRRNDGNRPRGFNDSHGGRGGPGGSNGRGGQRDQGSSGQGSGGRSGEKRRNRR</sequence>
<keyword evidence="11" id="KW-1185">Reference proteome</keyword>
<dbReference type="InterPro" id="IPR021726">
    <property type="entry name" value="THO_THOC2_N"/>
</dbReference>
<evidence type="ECO:0000256" key="4">
    <source>
        <dbReference type="ARBA" id="ARBA00023242"/>
    </source>
</evidence>
<feature type="region of interest" description="Disordered" evidence="6">
    <location>
        <begin position="1312"/>
        <end position="2132"/>
    </location>
</feature>
<feature type="coiled-coil region" evidence="5">
    <location>
        <begin position="529"/>
        <end position="556"/>
    </location>
</feature>
<feature type="region of interest" description="Disordered" evidence="6">
    <location>
        <begin position="337"/>
        <end position="373"/>
    </location>
</feature>
<dbReference type="Pfam" id="PF11262">
    <property type="entry name" value="Tho2"/>
    <property type="match status" value="1"/>
</dbReference>
<feature type="compositionally biased region" description="Basic and acidic residues" evidence="6">
    <location>
        <begin position="1813"/>
        <end position="1843"/>
    </location>
</feature>
<feature type="domain" description="THO complex subunitTHOC2 N-terminal" evidence="8">
    <location>
        <begin position="659"/>
        <end position="735"/>
    </location>
</feature>
<feature type="domain" description="THO complex subunitTHOC2 C-terminal" evidence="7">
    <location>
        <begin position="988"/>
        <end position="1292"/>
    </location>
</feature>
<feature type="compositionally biased region" description="Basic and acidic residues" evidence="6">
    <location>
        <begin position="2071"/>
        <end position="2096"/>
    </location>
</feature>
<organism evidence="10 11">
    <name type="scientific">Entomortierella parvispora</name>
    <dbReference type="NCBI Taxonomy" id="205924"/>
    <lineage>
        <taxon>Eukaryota</taxon>
        <taxon>Fungi</taxon>
        <taxon>Fungi incertae sedis</taxon>
        <taxon>Mucoromycota</taxon>
        <taxon>Mortierellomycotina</taxon>
        <taxon>Mortierellomycetes</taxon>
        <taxon>Mortierellales</taxon>
        <taxon>Mortierellaceae</taxon>
        <taxon>Entomortierella</taxon>
    </lineage>
</organism>
<evidence type="ECO:0000313" key="11">
    <source>
        <dbReference type="Proteomes" id="UP000827284"/>
    </source>
</evidence>
<evidence type="ECO:0000256" key="1">
    <source>
        <dbReference type="ARBA" id="ARBA00004123"/>
    </source>
</evidence>
<evidence type="ECO:0000259" key="8">
    <source>
        <dbReference type="Pfam" id="PF11732"/>
    </source>
</evidence>
<feature type="compositionally biased region" description="Basic and acidic residues" evidence="6">
    <location>
        <begin position="1925"/>
        <end position="1954"/>
    </location>
</feature>
<evidence type="ECO:0000313" key="10">
    <source>
        <dbReference type="EMBL" id="GJJ76021.1"/>
    </source>
</evidence>
<feature type="compositionally biased region" description="Polar residues" evidence="6">
    <location>
        <begin position="1978"/>
        <end position="1989"/>
    </location>
</feature>
<evidence type="ECO:0000256" key="6">
    <source>
        <dbReference type="SAM" id="MobiDB-lite"/>
    </source>
</evidence>
<feature type="compositionally biased region" description="Basic and acidic residues" evidence="6">
    <location>
        <begin position="1774"/>
        <end position="1806"/>
    </location>
</feature>
<feature type="compositionally biased region" description="Low complexity" evidence="6">
    <location>
        <begin position="1357"/>
        <end position="1367"/>
    </location>
</feature>
<dbReference type="GO" id="GO:0003729">
    <property type="term" value="F:mRNA binding"/>
    <property type="evidence" value="ECO:0007669"/>
    <property type="project" value="TreeGrafter"/>
</dbReference>
<dbReference type="OrthoDB" id="29024at2759"/>
<evidence type="ECO:0000259" key="7">
    <source>
        <dbReference type="Pfam" id="PF11262"/>
    </source>
</evidence>
<feature type="compositionally biased region" description="Basic and acidic residues" evidence="6">
    <location>
        <begin position="1530"/>
        <end position="1682"/>
    </location>
</feature>
<dbReference type="PANTHER" id="PTHR21597:SF0">
    <property type="entry name" value="THO COMPLEX SUBUNIT 2"/>
    <property type="match status" value="1"/>
</dbReference>
<evidence type="ECO:0000256" key="2">
    <source>
        <dbReference type="ARBA" id="ARBA00007857"/>
    </source>
</evidence>
<feature type="compositionally biased region" description="Low complexity" evidence="6">
    <location>
        <begin position="1331"/>
        <end position="1346"/>
    </location>
</feature>
<dbReference type="GO" id="GO:0000445">
    <property type="term" value="C:THO complex part of transcription export complex"/>
    <property type="evidence" value="ECO:0007669"/>
    <property type="project" value="TreeGrafter"/>
</dbReference>
<keyword evidence="5" id="KW-0175">Coiled coil</keyword>
<evidence type="ECO:0000256" key="3">
    <source>
        <dbReference type="ARBA" id="ARBA00019596"/>
    </source>
</evidence>
<comment type="subcellular location">
    <subcellularLocation>
        <location evidence="1">Nucleus</location>
    </subcellularLocation>
</comment>
<protein>
    <recommendedName>
        <fullName evidence="3">THO complex subunit 2</fullName>
    </recommendedName>
</protein>
<feature type="compositionally biased region" description="Low complexity" evidence="6">
    <location>
        <begin position="1384"/>
        <end position="1394"/>
    </location>
</feature>
<feature type="compositionally biased region" description="Gly residues" evidence="6">
    <location>
        <begin position="2097"/>
        <end position="2108"/>
    </location>
</feature>
<feature type="compositionally biased region" description="Basic and acidic residues" evidence="6">
    <location>
        <begin position="1368"/>
        <end position="1379"/>
    </location>
</feature>
<dbReference type="GO" id="GO:0006397">
    <property type="term" value="P:mRNA processing"/>
    <property type="evidence" value="ECO:0007669"/>
    <property type="project" value="InterPro"/>
</dbReference>
<feature type="compositionally biased region" description="Basic and acidic residues" evidence="6">
    <location>
        <begin position="1705"/>
        <end position="1767"/>
    </location>
</feature>
<dbReference type="EMBL" id="BQFW01000011">
    <property type="protein sequence ID" value="GJJ76021.1"/>
    <property type="molecule type" value="Genomic_DNA"/>
</dbReference>
<proteinExistence type="inferred from homology"/>
<dbReference type="Proteomes" id="UP000827284">
    <property type="component" value="Unassembled WGS sequence"/>
</dbReference>
<dbReference type="PANTHER" id="PTHR21597">
    <property type="entry name" value="THO2 PROTEIN"/>
    <property type="match status" value="1"/>
</dbReference>
<feature type="compositionally biased region" description="Polar residues" evidence="6">
    <location>
        <begin position="1404"/>
        <end position="1418"/>
    </location>
</feature>
<evidence type="ECO:0000259" key="9">
    <source>
        <dbReference type="Pfam" id="PF16134"/>
    </source>
</evidence>
<accession>A0A9P3HG86</accession>
<comment type="similarity">
    <text evidence="2">Belongs to the THOC2 family.</text>
</comment>
<dbReference type="Pfam" id="PF16134">
    <property type="entry name" value="THOC2_N"/>
    <property type="match status" value="1"/>
</dbReference>
<dbReference type="InterPro" id="IPR032302">
    <property type="entry name" value="THOC2_N"/>
</dbReference>
<dbReference type="GO" id="GO:0006406">
    <property type="term" value="P:mRNA export from nucleus"/>
    <property type="evidence" value="ECO:0007669"/>
    <property type="project" value="InterPro"/>
</dbReference>
<gene>
    <name evidence="10" type="ORF">EMPS_08379</name>
</gene>
<feature type="compositionally biased region" description="Low complexity" evidence="6">
    <location>
        <begin position="1691"/>
        <end position="1702"/>
    </location>
</feature>
<dbReference type="InterPro" id="IPR021418">
    <property type="entry name" value="THO_THOC2_C"/>
</dbReference>